<feature type="domain" description="Condensation" evidence="2">
    <location>
        <begin position="1"/>
        <end position="432"/>
    </location>
</feature>
<name>A0ABW2GPS5_9ACTN</name>
<dbReference type="Gene3D" id="3.30.559.30">
    <property type="entry name" value="Nonribosomal peptide synthetase, condensation domain"/>
    <property type="match status" value="1"/>
</dbReference>
<dbReference type="InterPro" id="IPR023213">
    <property type="entry name" value="CAT-like_dom_sf"/>
</dbReference>
<protein>
    <submittedName>
        <fullName evidence="3">Condensation domain-containing protein</fullName>
    </submittedName>
</protein>
<feature type="compositionally biased region" description="Polar residues" evidence="1">
    <location>
        <begin position="480"/>
        <end position="491"/>
    </location>
</feature>
<dbReference type="Gene3D" id="3.30.559.10">
    <property type="entry name" value="Chloramphenicol acetyltransferase-like domain"/>
    <property type="match status" value="1"/>
</dbReference>
<dbReference type="PANTHER" id="PTHR45527:SF1">
    <property type="entry name" value="FATTY ACID SYNTHASE"/>
    <property type="match status" value="1"/>
</dbReference>
<comment type="caution">
    <text evidence="3">The sequence shown here is derived from an EMBL/GenBank/DDBJ whole genome shotgun (WGS) entry which is preliminary data.</text>
</comment>
<evidence type="ECO:0000256" key="1">
    <source>
        <dbReference type="SAM" id="MobiDB-lite"/>
    </source>
</evidence>
<dbReference type="Pfam" id="PF00668">
    <property type="entry name" value="Condensation"/>
    <property type="match status" value="1"/>
</dbReference>
<evidence type="ECO:0000313" key="4">
    <source>
        <dbReference type="Proteomes" id="UP001596413"/>
    </source>
</evidence>
<dbReference type="Proteomes" id="UP001596413">
    <property type="component" value="Unassembled WGS sequence"/>
</dbReference>
<organism evidence="3 4">
    <name type="scientific">Streptomyces polyrhachis</name>
    <dbReference type="NCBI Taxonomy" id="1282885"/>
    <lineage>
        <taxon>Bacteria</taxon>
        <taxon>Bacillati</taxon>
        <taxon>Actinomycetota</taxon>
        <taxon>Actinomycetes</taxon>
        <taxon>Kitasatosporales</taxon>
        <taxon>Streptomycetaceae</taxon>
        <taxon>Streptomyces</taxon>
    </lineage>
</organism>
<sequence>GLWFQSHYAQGEGIYHVQMILGIGLRLDTDAFRESWAQVMRRHPILRTSFWENEHGGLQLVWYDMPVPLQVQDWRDRSPEEQQERLDAHLTQDRARGFDLHDAPQWRLLLVRTADDAYELVWSAHHTILDGWSLSLILGDVVRQYEALTAGQREESAPVRPYRDYVSWLQRQDTAEAEEYWRHTLRGVEQATPLGVERLPAASGAPSAAGQAETGVFFDDEDTRRLHELAHTHGLTLNTVLQGCWALLLARYSGTDDVVFGTVTSGRPSEVEDVERMVGLFINTLPLRVHLPEAATALDWLHGLQEQNVQMRQYEHSPLRQVHQWSGLPAGAPLFDSLFVFENYPVERDDTAALRFDLLRSEERINYALGAVVTGRERLHLSVQYDTGRFDDEAIDRLLTHFRSICSQIVGNPETQLGGITVLTEEERRQILRQSNSAPAETVPDEDFDLLAFAAEMESAEDRALLEQLLADVRDMPQSDLQTQLLSTPPATETGDSHE</sequence>
<gene>
    <name evidence="3" type="ORF">ACFQLX_25640</name>
</gene>
<dbReference type="InterPro" id="IPR001242">
    <property type="entry name" value="Condensation_dom"/>
</dbReference>
<keyword evidence="4" id="KW-1185">Reference proteome</keyword>
<feature type="region of interest" description="Disordered" evidence="1">
    <location>
        <begin position="480"/>
        <end position="499"/>
    </location>
</feature>
<dbReference type="EMBL" id="JBHSZO010000082">
    <property type="protein sequence ID" value="MFC7221520.1"/>
    <property type="molecule type" value="Genomic_DNA"/>
</dbReference>
<accession>A0ABW2GPS5</accession>
<evidence type="ECO:0000259" key="2">
    <source>
        <dbReference type="Pfam" id="PF00668"/>
    </source>
</evidence>
<reference evidence="4" key="1">
    <citation type="journal article" date="2019" name="Int. J. Syst. Evol. Microbiol.">
        <title>The Global Catalogue of Microorganisms (GCM) 10K type strain sequencing project: providing services to taxonomists for standard genome sequencing and annotation.</title>
        <authorList>
            <consortium name="The Broad Institute Genomics Platform"/>
            <consortium name="The Broad Institute Genome Sequencing Center for Infectious Disease"/>
            <person name="Wu L."/>
            <person name="Ma J."/>
        </authorList>
    </citation>
    <scope>NUCLEOTIDE SEQUENCE [LARGE SCALE GENOMIC DNA]</scope>
    <source>
        <strain evidence="4">CGMCC 1.13681</strain>
    </source>
</reference>
<evidence type="ECO:0000313" key="3">
    <source>
        <dbReference type="EMBL" id="MFC7221520.1"/>
    </source>
</evidence>
<dbReference type="PANTHER" id="PTHR45527">
    <property type="entry name" value="NONRIBOSOMAL PEPTIDE SYNTHETASE"/>
    <property type="match status" value="1"/>
</dbReference>
<dbReference type="SUPFAM" id="SSF52777">
    <property type="entry name" value="CoA-dependent acyltransferases"/>
    <property type="match status" value="2"/>
</dbReference>
<feature type="non-terminal residue" evidence="3">
    <location>
        <position position="1"/>
    </location>
</feature>
<dbReference type="RefSeq" id="WP_386418914.1">
    <property type="nucleotide sequence ID" value="NZ_JBHSZO010000082.1"/>
</dbReference>
<dbReference type="CDD" id="cd19543">
    <property type="entry name" value="DCL_NRPS"/>
    <property type="match status" value="1"/>
</dbReference>
<proteinExistence type="predicted"/>